<evidence type="ECO:0000313" key="2">
    <source>
        <dbReference type="Proteomes" id="UP001372834"/>
    </source>
</evidence>
<gene>
    <name evidence="1" type="ORF">RUM43_009824</name>
</gene>
<evidence type="ECO:0000313" key="1">
    <source>
        <dbReference type="EMBL" id="KAK6636171.1"/>
    </source>
</evidence>
<protein>
    <submittedName>
        <fullName evidence="1">Uncharacterized protein</fullName>
    </submittedName>
</protein>
<name>A0AAN8PJR3_POLSC</name>
<sequence length="59" mass="6660">MAIANYDALMTFTLCEKFLELRTGGIQNALVDERVSSVDEDLQSFLELPVLMTHTSSFF</sequence>
<dbReference type="AlphaFoldDB" id="A0AAN8PJR3"/>
<dbReference type="EMBL" id="JAWJWE010000004">
    <property type="protein sequence ID" value="KAK6636171.1"/>
    <property type="molecule type" value="Genomic_DNA"/>
</dbReference>
<organism evidence="1 2">
    <name type="scientific">Polyplax serrata</name>
    <name type="common">Common mouse louse</name>
    <dbReference type="NCBI Taxonomy" id="468196"/>
    <lineage>
        <taxon>Eukaryota</taxon>
        <taxon>Metazoa</taxon>
        <taxon>Ecdysozoa</taxon>
        <taxon>Arthropoda</taxon>
        <taxon>Hexapoda</taxon>
        <taxon>Insecta</taxon>
        <taxon>Pterygota</taxon>
        <taxon>Neoptera</taxon>
        <taxon>Paraneoptera</taxon>
        <taxon>Psocodea</taxon>
        <taxon>Troctomorpha</taxon>
        <taxon>Phthiraptera</taxon>
        <taxon>Anoplura</taxon>
        <taxon>Polyplacidae</taxon>
        <taxon>Polyplax</taxon>
    </lineage>
</organism>
<comment type="caution">
    <text evidence="1">The sequence shown here is derived from an EMBL/GenBank/DDBJ whole genome shotgun (WGS) entry which is preliminary data.</text>
</comment>
<reference evidence="1 2" key="1">
    <citation type="submission" date="2023-10" db="EMBL/GenBank/DDBJ databases">
        <title>Genomes of two closely related lineages of the louse Polyplax serrata with different host specificities.</title>
        <authorList>
            <person name="Martinu J."/>
            <person name="Tarabai H."/>
            <person name="Stefka J."/>
            <person name="Hypsa V."/>
        </authorList>
    </citation>
    <scope>NUCLEOTIDE SEQUENCE [LARGE SCALE GENOMIC DNA]</scope>
    <source>
        <strain evidence="1">HR10_N</strain>
    </source>
</reference>
<accession>A0AAN8PJR3</accession>
<proteinExistence type="predicted"/>
<dbReference type="Proteomes" id="UP001372834">
    <property type="component" value="Unassembled WGS sequence"/>
</dbReference>